<gene>
    <name evidence="2" type="ORF">GCM10010082_05710</name>
</gene>
<evidence type="ECO:0000256" key="1">
    <source>
        <dbReference type="SAM" id="Phobius"/>
    </source>
</evidence>
<comment type="caution">
    <text evidence="2">The sequence shown here is derived from an EMBL/GenBank/DDBJ whole genome shotgun (WGS) entry which is preliminary data.</text>
</comment>
<protein>
    <recommendedName>
        <fullName evidence="4">Cell division protein FtsL</fullName>
    </recommendedName>
</protein>
<evidence type="ECO:0000313" key="2">
    <source>
        <dbReference type="EMBL" id="GHC17406.1"/>
    </source>
</evidence>
<keyword evidence="1" id="KW-0472">Membrane</keyword>
<name>A0ABQ3FBP1_9GAMM</name>
<dbReference type="EMBL" id="BMZM01000001">
    <property type="protein sequence ID" value="GHC17406.1"/>
    <property type="molecule type" value="Genomic_DNA"/>
</dbReference>
<dbReference type="Proteomes" id="UP000604243">
    <property type="component" value="Unassembled WGS sequence"/>
</dbReference>
<reference evidence="3" key="1">
    <citation type="journal article" date="2019" name="Int. J. Syst. Evol. Microbiol.">
        <title>The Global Catalogue of Microorganisms (GCM) 10K type strain sequencing project: providing services to taxonomists for standard genome sequencing and annotation.</title>
        <authorList>
            <consortium name="The Broad Institute Genomics Platform"/>
            <consortium name="The Broad Institute Genome Sequencing Center for Infectious Disease"/>
            <person name="Wu L."/>
            <person name="Ma J."/>
        </authorList>
    </citation>
    <scope>NUCLEOTIDE SEQUENCE [LARGE SCALE GENOMIC DNA]</scope>
    <source>
        <strain evidence="3">KCTC 42082</strain>
    </source>
</reference>
<organism evidence="2 3">
    <name type="scientific">Kushneria pakistanensis</name>
    <dbReference type="NCBI Taxonomy" id="1508770"/>
    <lineage>
        <taxon>Bacteria</taxon>
        <taxon>Pseudomonadati</taxon>
        <taxon>Pseudomonadota</taxon>
        <taxon>Gammaproteobacteria</taxon>
        <taxon>Oceanospirillales</taxon>
        <taxon>Halomonadaceae</taxon>
        <taxon>Kushneria</taxon>
    </lineage>
</organism>
<evidence type="ECO:0008006" key="4">
    <source>
        <dbReference type="Google" id="ProtNLM"/>
    </source>
</evidence>
<sequence length="71" mass="8017">MPINQRTQGKRSPSMIQLIQFALLILLGLVTLRIAFLLGKATASDELAIQYDEYTRMANRLAAIEKGVRRE</sequence>
<accession>A0ABQ3FBP1</accession>
<keyword evidence="1" id="KW-0812">Transmembrane</keyword>
<keyword evidence="1" id="KW-1133">Transmembrane helix</keyword>
<proteinExistence type="predicted"/>
<evidence type="ECO:0000313" key="3">
    <source>
        <dbReference type="Proteomes" id="UP000604243"/>
    </source>
</evidence>
<keyword evidence="3" id="KW-1185">Reference proteome</keyword>
<feature type="transmembrane region" description="Helical" evidence="1">
    <location>
        <begin position="21"/>
        <end position="39"/>
    </location>
</feature>